<sequence>MQVLFKSRDREAVRLRSFARQRIRFVFRRMDWLISKATVSMSDINGPRGGLDKRCQVQVQTPDATPVVVTSIARDWRGALDLALARAARSIIRRQQARIATWRIAQRETAWTTQPDAV</sequence>
<dbReference type="SUPFAM" id="SSF69754">
    <property type="entry name" value="Ribosome binding protein Y (YfiA homologue)"/>
    <property type="match status" value="1"/>
</dbReference>
<evidence type="ECO:0008006" key="3">
    <source>
        <dbReference type="Google" id="ProtNLM"/>
    </source>
</evidence>
<protein>
    <recommendedName>
        <fullName evidence="3">HPF/RaiA family ribosome-associated protein</fullName>
    </recommendedName>
</protein>
<gene>
    <name evidence="1" type="ORF">K788_0005686</name>
</gene>
<dbReference type="KEGG" id="bcai:K788_0005686"/>
<proteinExistence type="predicted"/>
<dbReference type="AlphaFoldDB" id="A0A0P0RDV3"/>
<dbReference type="Gene3D" id="3.30.160.100">
    <property type="entry name" value="Ribosome hibernation promotion factor-like"/>
    <property type="match status" value="1"/>
</dbReference>
<dbReference type="GeneID" id="69970484"/>
<evidence type="ECO:0000313" key="2">
    <source>
        <dbReference type="Proteomes" id="UP000019146"/>
    </source>
</evidence>
<dbReference type="RefSeq" id="WP_035987851.1">
    <property type="nucleotide sequence ID" value="NZ_CP012747.1"/>
</dbReference>
<accession>A0A0P0RDV3</accession>
<dbReference type="Proteomes" id="UP000019146">
    <property type="component" value="Chromosome 2"/>
</dbReference>
<evidence type="ECO:0000313" key="1">
    <source>
        <dbReference type="EMBL" id="ALL66531.1"/>
    </source>
</evidence>
<reference evidence="1 2" key="1">
    <citation type="journal article" date="2014" name="Genome Announc.">
        <title>Draft Genome Sequence of the Haloacid-Degrading Burkholderia caribensis Strain MBA4.</title>
        <authorList>
            <person name="Pan Y."/>
            <person name="Kong K.F."/>
            <person name="Tsang J.S."/>
        </authorList>
    </citation>
    <scope>NUCLEOTIDE SEQUENCE [LARGE SCALE GENOMIC DNA]</scope>
    <source>
        <strain evidence="1 2">MBA4</strain>
    </source>
</reference>
<dbReference type="EMBL" id="CP012747">
    <property type="protein sequence ID" value="ALL66531.1"/>
    <property type="molecule type" value="Genomic_DNA"/>
</dbReference>
<dbReference type="InterPro" id="IPR036567">
    <property type="entry name" value="RHF-like"/>
</dbReference>
<name>A0A0P0RDV3_9BURK</name>
<organism evidence="1 2">
    <name type="scientific">Paraburkholderia caribensis MBA4</name>
    <dbReference type="NCBI Taxonomy" id="1323664"/>
    <lineage>
        <taxon>Bacteria</taxon>
        <taxon>Pseudomonadati</taxon>
        <taxon>Pseudomonadota</taxon>
        <taxon>Betaproteobacteria</taxon>
        <taxon>Burkholderiales</taxon>
        <taxon>Burkholderiaceae</taxon>
        <taxon>Paraburkholderia</taxon>
    </lineage>
</organism>